<organism evidence="1 2">
    <name type="scientific">Hexamita inflata</name>
    <dbReference type="NCBI Taxonomy" id="28002"/>
    <lineage>
        <taxon>Eukaryota</taxon>
        <taxon>Metamonada</taxon>
        <taxon>Diplomonadida</taxon>
        <taxon>Hexamitidae</taxon>
        <taxon>Hexamitinae</taxon>
        <taxon>Hexamita</taxon>
    </lineage>
</organism>
<sequence>MKPLFILDIETNDGDIASIEVYEGISAQTMAESFVAENGLDKSAIKSLTAYIQEKIADFKGKQKPVKPQAKLSYLKGFNIVVIDLNESPMQISIFNEERLLVAELPELSFIKIDQILKQNGADIYQSIVITSTDLILFKHVIICHMNPDAVQLKSGIDRLFNQHSNQQPIPDTIISFDGLSLIAQILTKLSYLVSNTPGTRQLLICDKVFSVSDESSPFLQNESINYQKKIVQTFLNSNIHIKEQVYNMVIVQHSQSTKRASTKLFHFISTRFRNSILMNQKLKKLCNTNNEGEIIQRIVNIEPLLKVPDVNIEIRVHKGAIRKLGYYLELNSNFNNFDSKKVVMQGTKVENPYAQGVLFSFDDIDLELIGME</sequence>
<evidence type="ECO:0000313" key="1">
    <source>
        <dbReference type="EMBL" id="CAL5970894.1"/>
    </source>
</evidence>
<comment type="caution">
    <text evidence="1">The sequence shown here is derived from an EMBL/GenBank/DDBJ whole genome shotgun (WGS) entry which is preliminary data.</text>
</comment>
<gene>
    <name evidence="1" type="ORF">HINF_LOCUS834</name>
</gene>
<dbReference type="Proteomes" id="UP001642409">
    <property type="component" value="Unassembled WGS sequence"/>
</dbReference>
<reference evidence="1 2" key="1">
    <citation type="submission" date="2024-07" db="EMBL/GenBank/DDBJ databases">
        <authorList>
            <person name="Akdeniz Z."/>
        </authorList>
    </citation>
    <scope>NUCLEOTIDE SEQUENCE [LARGE SCALE GENOMIC DNA]</scope>
</reference>
<dbReference type="EMBL" id="CAXDID020000002">
    <property type="protein sequence ID" value="CAL5970894.1"/>
    <property type="molecule type" value="Genomic_DNA"/>
</dbReference>
<keyword evidence="2" id="KW-1185">Reference proteome</keyword>
<name>A0ABP1GKM9_9EUKA</name>
<protein>
    <submittedName>
        <fullName evidence="1">Hypothetical_protein</fullName>
    </submittedName>
</protein>
<proteinExistence type="predicted"/>
<evidence type="ECO:0000313" key="2">
    <source>
        <dbReference type="Proteomes" id="UP001642409"/>
    </source>
</evidence>
<accession>A0ABP1GKM9</accession>